<feature type="chain" id="PRO_5015528392" description="Outer membrane protein beta-barrel domain-containing protein" evidence="1">
    <location>
        <begin position="23"/>
        <end position="219"/>
    </location>
</feature>
<dbReference type="RefSeq" id="WP_181374876.1">
    <property type="nucleotide sequence ID" value="NZ_MG869620.1"/>
</dbReference>
<gene>
    <name evidence="2" type="ORF">pH6NP1_p066</name>
</gene>
<dbReference type="Gene3D" id="2.40.160.170">
    <property type="match status" value="1"/>
</dbReference>
<geneLocation type="plasmid" evidence="2">
    <name>pH6NP1</name>
</geneLocation>
<evidence type="ECO:0008006" key="3">
    <source>
        <dbReference type="Google" id="ProtNLM"/>
    </source>
</evidence>
<reference evidence="2" key="1">
    <citation type="submission" date="2018-01" db="EMBL/GenBank/DDBJ databases">
        <title>Plasmids of psychrophilic Polaromonas spp. isolated from Arctic and Antarctic glaciers.</title>
        <authorList>
            <person name="Dziewit L."/>
            <person name="Ciok A."/>
        </authorList>
    </citation>
    <scope>NUCLEOTIDE SEQUENCE</scope>
    <source>
        <plasmid evidence="2">pH6NP1</plasmid>
    </source>
</reference>
<sequence>MKKSLLALATISCFLAPLLAHADAVYGGIGFPGATIGYDHALSSTVSVRGEYSGGLKLSRDGRREGVDFNSQLKANSAGVFADYYPSPAGGFRVTGGLTFNDTKASLVATGNNASAQINGKSVNLNGQTYNIDLKYSGVTPYLGLGYNSLHNGLSAKGWGFFLDVGMTIGKFKTSTSTTLVGVQGITQADVDAQTSKVRDGVSKLSVLPKLTVGVAYAF</sequence>
<protein>
    <recommendedName>
        <fullName evidence="3">Outer membrane protein beta-barrel domain-containing protein</fullName>
    </recommendedName>
</protein>
<keyword evidence="1" id="KW-0732">Signal</keyword>
<organism evidence="2">
    <name type="scientific">Polaromonas sp. H6N</name>
    <dbReference type="NCBI Taxonomy" id="1840293"/>
    <lineage>
        <taxon>Bacteria</taxon>
        <taxon>Pseudomonadati</taxon>
        <taxon>Pseudomonadota</taxon>
        <taxon>Betaproteobacteria</taxon>
        <taxon>Burkholderiales</taxon>
        <taxon>Comamonadaceae</taxon>
        <taxon>Polaromonas</taxon>
    </lineage>
</organism>
<name>A0A2S1FIS1_9BURK</name>
<proteinExistence type="predicted"/>
<evidence type="ECO:0000313" key="2">
    <source>
        <dbReference type="EMBL" id="AWD72259.1"/>
    </source>
</evidence>
<feature type="signal peptide" evidence="1">
    <location>
        <begin position="1"/>
        <end position="22"/>
    </location>
</feature>
<accession>A0A2S1FIS1</accession>
<dbReference type="AlphaFoldDB" id="A0A2S1FIS1"/>
<dbReference type="EMBL" id="MG869620">
    <property type="protein sequence ID" value="AWD72259.1"/>
    <property type="molecule type" value="Genomic_DNA"/>
</dbReference>
<keyword evidence="2" id="KW-0614">Plasmid</keyword>
<evidence type="ECO:0000256" key="1">
    <source>
        <dbReference type="SAM" id="SignalP"/>
    </source>
</evidence>